<feature type="transmembrane region" description="Helical" evidence="1">
    <location>
        <begin position="495"/>
        <end position="515"/>
    </location>
</feature>
<keyword evidence="1" id="KW-0472">Membrane</keyword>
<feature type="transmembrane region" description="Helical" evidence="1">
    <location>
        <begin position="243"/>
        <end position="264"/>
    </location>
</feature>
<name>A0A3R9YKH7_9ENTE</name>
<proteinExistence type="predicted"/>
<organism evidence="2 3">
    <name type="scientific">Vagococcus humatus</name>
    <dbReference type="NCBI Taxonomy" id="1889241"/>
    <lineage>
        <taxon>Bacteria</taxon>
        <taxon>Bacillati</taxon>
        <taxon>Bacillota</taxon>
        <taxon>Bacilli</taxon>
        <taxon>Lactobacillales</taxon>
        <taxon>Enterococcaceae</taxon>
        <taxon>Vagococcus</taxon>
    </lineage>
</organism>
<evidence type="ECO:0000313" key="3">
    <source>
        <dbReference type="Proteomes" id="UP000277864"/>
    </source>
</evidence>
<sequence>MNKQHITALTAVNLRYANPQVTDKLRKKGKKGKKLTQSLANQFLFSGLIFLGIYGVTMVLMDFSKMPGFFTYYVALFSLLAFSQGISVIYNVFFESQDLQAYLSLPFRQTEIFLAKSLVVAITILPFVFPMLVVFLLTGFRSGVFLPVTIVISLLLFILILAIVFSLSSLVVFGLTRTKFFHEHKKVVTSLLLVISMVLTVLGIIFMSNQNTQSGLNQLDRVPIHFLLPIYRIASAPLSKTGLVALVSLLAFFLALLLVIKGLILPHLYDQLTSASMAKGESRRLHKTGQNLSQLLRMYNLQLVKDPNLLMQVIASSFLMPVVFIVSFALGGSVKLNHIDPHLIGVVFGVGLALATMTTNATSFISLLISLDQENFNFIQSLPISMSNYLRTKFRLGFAMQLLLSGSLALVGGLVFRLPVIFIVALLLGNSWGTYLLSHRYFARDYRLLLLEWTNVAQLFTRGAGNKGLVFNMFGSLLGSTIVLVLYGIGSMSTYYKLVNLVAVFVLLIGSGLWLRYYQKKFWQTFQ</sequence>
<keyword evidence="1" id="KW-1133">Transmembrane helix</keyword>
<evidence type="ECO:0000313" key="2">
    <source>
        <dbReference type="EMBL" id="RST89821.1"/>
    </source>
</evidence>
<feature type="transmembrane region" description="Helical" evidence="1">
    <location>
        <begin position="187"/>
        <end position="207"/>
    </location>
</feature>
<evidence type="ECO:0000256" key="1">
    <source>
        <dbReference type="SAM" id="Phobius"/>
    </source>
</evidence>
<feature type="transmembrane region" description="Helical" evidence="1">
    <location>
        <begin position="343"/>
        <end position="371"/>
    </location>
</feature>
<feature type="transmembrane region" description="Helical" evidence="1">
    <location>
        <begin position="469"/>
        <end position="489"/>
    </location>
</feature>
<dbReference type="AlphaFoldDB" id="A0A3R9YKH7"/>
<keyword evidence="3" id="KW-1185">Reference proteome</keyword>
<dbReference type="EMBL" id="PXZH01000001">
    <property type="protein sequence ID" value="RST89821.1"/>
    <property type="molecule type" value="Genomic_DNA"/>
</dbReference>
<gene>
    <name evidence="2" type="ORF">C7P63_01705</name>
</gene>
<feature type="transmembrane region" description="Helical" evidence="1">
    <location>
        <begin position="309"/>
        <end position="331"/>
    </location>
</feature>
<comment type="caution">
    <text evidence="2">The sequence shown here is derived from an EMBL/GenBank/DDBJ whole genome shotgun (WGS) entry which is preliminary data.</text>
</comment>
<feature type="transmembrane region" description="Helical" evidence="1">
    <location>
        <begin position="392"/>
        <end position="412"/>
    </location>
</feature>
<protein>
    <submittedName>
        <fullName evidence="2">ABC transporter</fullName>
    </submittedName>
</protein>
<feature type="transmembrane region" description="Helical" evidence="1">
    <location>
        <begin position="144"/>
        <end position="175"/>
    </location>
</feature>
<dbReference type="Proteomes" id="UP000277864">
    <property type="component" value="Unassembled WGS sequence"/>
</dbReference>
<feature type="transmembrane region" description="Helical" evidence="1">
    <location>
        <begin position="418"/>
        <end position="437"/>
    </location>
</feature>
<dbReference type="OrthoDB" id="2176387at2"/>
<feature type="transmembrane region" description="Helical" evidence="1">
    <location>
        <begin position="39"/>
        <end position="60"/>
    </location>
</feature>
<feature type="transmembrane region" description="Helical" evidence="1">
    <location>
        <begin position="113"/>
        <end position="138"/>
    </location>
</feature>
<accession>A0A3R9YKH7</accession>
<reference evidence="2 3" key="1">
    <citation type="submission" date="2018-03" db="EMBL/GenBank/DDBJ databases">
        <authorList>
            <person name="Gulvik C.A."/>
        </authorList>
    </citation>
    <scope>NUCLEOTIDE SEQUENCE [LARGE SCALE GENOMIC DNA]</scope>
    <source>
        <strain evidence="2 3">JCM 31581</strain>
    </source>
</reference>
<dbReference type="RefSeq" id="WP_125942431.1">
    <property type="nucleotide sequence ID" value="NZ_PXZH01000001.1"/>
</dbReference>
<keyword evidence="1" id="KW-0812">Transmembrane</keyword>
<feature type="transmembrane region" description="Helical" evidence="1">
    <location>
        <begin position="72"/>
        <end position="93"/>
    </location>
</feature>